<dbReference type="InterPro" id="IPR041233">
    <property type="entry name" value="Melibiase_C"/>
</dbReference>
<dbReference type="PANTHER" id="PTHR11452">
    <property type="entry name" value="ALPHA-GALACTOSIDASE/ALPHA-N-ACETYLGALACTOSAMINIDASE"/>
    <property type="match status" value="1"/>
</dbReference>
<comment type="similarity">
    <text evidence="1 5">Belongs to the glycosyl hydrolase 27 family.</text>
</comment>
<reference evidence="8 9" key="1">
    <citation type="submission" date="2018-08" db="EMBL/GenBank/DDBJ databases">
        <title>Genomic Encyclopedia of Archaeal and Bacterial Type Strains, Phase II (KMG-II): from individual species to whole genera.</title>
        <authorList>
            <person name="Goeker M."/>
        </authorList>
    </citation>
    <scope>NUCLEOTIDE SEQUENCE [LARGE SCALE GENOMIC DNA]</scope>
    <source>
        <strain evidence="8 9">DSM 45791</strain>
    </source>
</reference>
<gene>
    <name evidence="8" type="ORF">BCF44_113346</name>
</gene>
<dbReference type="Pfam" id="PF17801">
    <property type="entry name" value="Melibiase_C"/>
    <property type="match status" value="1"/>
</dbReference>
<feature type="domain" description="Alpha galactosidase C-terminal" evidence="7">
    <location>
        <begin position="360"/>
        <end position="427"/>
    </location>
</feature>
<dbReference type="AlphaFoldDB" id="A0A3E0H7S3"/>
<dbReference type="EMBL" id="QUNO01000013">
    <property type="protein sequence ID" value="REH39491.1"/>
    <property type="molecule type" value="Genomic_DNA"/>
</dbReference>
<dbReference type="InterPro" id="IPR013785">
    <property type="entry name" value="Aldolase_TIM"/>
</dbReference>
<name>A0A3E0H7S3_9PSEU</name>
<dbReference type="PRINTS" id="PR00740">
    <property type="entry name" value="GLHYDRLASE27"/>
</dbReference>
<keyword evidence="9" id="KW-1185">Reference proteome</keyword>
<dbReference type="GO" id="GO:0004557">
    <property type="term" value="F:alpha-galactosidase activity"/>
    <property type="evidence" value="ECO:0007669"/>
    <property type="project" value="UniProtKB-EC"/>
</dbReference>
<feature type="signal peptide" evidence="6">
    <location>
        <begin position="1"/>
        <end position="25"/>
    </location>
</feature>
<keyword evidence="3 5" id="KW-0378">Hydrolase</keyword>
<feature type="chain" id="PRO_5017776458" description="Alpha-galactosidase" evidence="6">
    <location>
        <begin position="26"/>
        <end position="433"/>
    </location>
</feature>
<dbReference type="RefSeq" id="WP_246015942.1">
    <property type="nucleotide sequence ID" value="NZ_CP144375.1"/>
</dbReference>
<protein>
    <recommendedName>
        <fullName evidence="5">Alpha-galactosidase</fullName>
        <ecNumber evidence="5">3.2.1.22</ecNumber>
    </recommendedName>
    <alternativeName>
        <fullName evidence="5">Melibiase</fullName>
    </alternativeName>
</protein>
<accession>A0A3E0H7S3</accession>
<evidence type="ECO:0000256" key="5">
    <source>
        <dbReference type="RuleBase" id="RU361168"/>
    </source>
</evidence>
<dbReference type="InterPro" id="IPR002241">
    <property type="entry name" value="Glyco_hydro_27"/>
</dbReference>
<sequence length="433" mass="46328">MPTKRHLLAVAVTALAVLAAQPAAAAPGGAATKPIMGWSSWSFLRGPGDEAKILAQADAMHTSLESHGYRYINLDAGWSDHVDAYGRDTWDTGLFPHGIPVLAAKLHGMGLKLGLYLNPGIRQSVVNANLPIKGTPYHAKDIADTSTIGNTLGSGYWRIDYSKPGAQQYIQSYVDLFASWGVDYVKMDFVGPGGGNKPADNRPDIKAWHQAIVHNGRPIVLELSNSLSYADAATWKQYANGWRIDGDIECYHCGAPGSSYPLTSWAKVSKRFTDLPKWTQYGGPGGWNDLDSLELGNGDNDGLTPTQRQTAMTLWSIGCAPLLLGADLTHLDAGDLKLMTNDEVIAVNQAGVPGKQLTDQIWSAKQANGSYDVALFNLGASTATVSVDWSQLGFSGPAKVRDLWAHSNLGTTTSFDASLAPGASRLISVTPQH</sequence>
<comment type="catalytic activity">
    <reaction evidence="5">
        <text>Hydrolysis of terminal, non-reducing alpha-D-galactose residues in alpha-D-galactosides, including galactose oligosaccharides, galactomannans and galactolipids.</text>
        <dbReference type="EC" id="3.2.1.22"/>
    </reaction>
</comment>
<evidence type="ECO:0000259" key="7">
    <source>
        <dbReference type="Pfam" id="PF17801"/>
    </source>
</evidence>
<evidence type="ECO:0000313" key="8">
    <source>
        <dbReference type="EMBL" id="REH39491.1"/>
    </source>
</evidence>
<dbReference type="Gene3D" id="2.60.40.1180">
    <property type="entry name" value="Golgi alpha-mannosidase II"/>
    <property type="match status" value="1"/>
</dbReference>
<evidence type="ECO:0000256" key="4">
    <source>
        <dbReference type="ARBA" id="ARBA00023295"/>
    </source>
</evidence>
<dbReference type="SUPFAM" id="SSF51011">
    <property type="entry name" value="Glycosyl hydrolase domain"/>
    <property type="match status" value="1"/>
</dbReference>
<proteinExistence type="inferred from homology"/>
<evidence type="ECO:0000256" key="1">
    <source>
        <dbReference type="ARBA" id="ARBA00009743"/>
    </source>
</evidence>
<dbReference type="Pfam" id="PF16499">
    <property type="entry name" value="Melibiase_2"/>
    <property type="match status" value="2"/>
</dbReference>
<dbReference type="PANTHER" id="PTHR11452:SF75">
    <property type="entry name" value="ALPHA-GALACTOSIDASE MEL1"/>
    <property type="match status" value="1"/>
</dbReference>
<keyword evidence="5" id="KW-1015">Disulfide bond</keyword>
<dbReference type="CDD" id="cd14792">
    <property type="entry name" value="GH27"/>
    <property type="match status" value="1"/>
</dbReference>
<evidence type="ECO:0000256" key="6">
    <source>
        <dbReference type="SAM" id="SignalP"/>
    </source>
</evidence>
<dbReference type="SUPFAM" id="SSF51445">
    <property type="entry name" value="(Trans)glycosidases"/>
    <property type="match status" value="1"/>
</dbReference>
<evidence type="ECO:0000256" key="2">
    <source>
        <dbReference type="ARBA" id="ARBA00022729"/>
    </source>
</evidence>
<dbReference type="GO" id="GO:0005975">
    <property type="term" value="P:carbohydrate metabolic process"/>
    <property type="evidence" value="ECO:0007669"/>
    <property type="project" value="InterPro"/>
</dbReference>
<dbReference type="EC" id="3.2.1.22" evidence="5"/>
<dbReference type="Proteomes" id="UP000256269">
    <property type="component" value="Unassembled WGS sequence"/>
</dbReference>
<comment type="caution">
    <text evidence="8">The sequence shown here is derived from an EMBL/GenBank/DDBJ whole genome shotgun (WGS) entry which is preliminary data.</text>
</comment>
<keyword evidence="4 5" id="KW-0326">Glycosidase</keyword>
<evidence type="ECO:0000313" key="9">
    <source>
        <dbReference type="Proteomes" id="UP000256269"/>
    </source>
</evidence>
<dbReference type="InterPro" id="IPR017853">
    <property type="entry name" value="GH"/>
</dbReference>
<organism evidence="8 9">
    <name type="scientific">Kutzneria buriramensis</name>
    <dbReference type="NCBI Taxonomy" id="1045776"/>
    <lineage>
        <taxon>Bacteria</taxon>
        <taxon>Bacillati</taxon>
        <taxon>Actinomycetota</taxon>
        <taxon>Actinomycetes</taxon>
        <taxon>Pseudonocardiales</taxon>
        <taxon>Pseudonocardiaceae</taxon>
        <taxon>Kutzneria</taxon>
    </lineage>
</organism>
<evidence type="ECO:0000256" key="3">
    <source>
        <dbReference type="ARBA" id="ARBA00022801"/>
    </source>
</evidence>
<keyword evidence="2 6" id="KW-0732">Signal</keyword>
<dbReference type="Gene3D" id="3.20.20.70">
    <property type="entry name" value="Aldolase class I"/>
    <property type="match status" value="1"/>
</dbReference>
<dbReference type="InterPro" id="IPR013780">
    <property type="entry name" value="Glyco_hydro_b"/>
</dbReference>